<feature type="transmembrane region" description="Helical" evidence="2">
    <location>
        <begin position="99"/>
        <end position="118"/>
    </location>
</feature>
<feature type="transmembrane region" description="Helical" evidence="2">
    <location>
        <begin position="238"/>
        <end position="261"/>
    </location>
</feature>
<keyword evidence="4" id="KW-1185">Reference proteome</keyword>
<keyword evidence="2" id="KW-0472">Membrane</keyword>
<reference evidence="3" key="1">
    <citation type="submission" date="2021-11" db="EMBL/GenBank/DDBJ databases">
        <authorList>
            <person name="Schell T."/>
        </authorList>
    </citation>
    <scope>NUCLEOTIDE SEQUENCE</scope>
    <source>
        <strain evidence="3">M5</strain>
    </source>
</reference>
<feature type="region of interest" description="Disordered" evidence="1">
    <location>
        <begin position="429"/>
        <end position="556"/>
    </location>
</feature>
<dbReference type="Proteomes" id="UP000789390">
    <property type="component" value="Unassembled WGS sequence"/>
</dbReference>
<name>A0A8J2VY23_9CRUS</name>
<evidence type="ECO:0000256" key="2">
    <source>
        <dbReference type="SAM" id="Phobius"/>
    </source>
</evidence>
<evidence type="ECO:0000313" key="3">
    <source>
        <dbReference type="EMBL" id="CAH0098149.1"/>
    </source>
</evidence>
<dbReference type="EMBL" id="CAKKLH010000001">
    <property type="protein sequence ID" value="CAH0098149.1"/>
    <property type="molecule type" value="Genomic_DNA"/>
</dbReference>
<dbReference type="PANTHER" id="PTHR39952">
    <property type="entry name" value="FI02073P"/>
    <property type="match status" value="1"/>
</dbReference>
<feature type="compositionally biased region" description="Polar residues" evidence="1">
    <location>
        <begin position="454"/>
        <end position="470"/>
    </location>
</feature>
<feature type="compositionally biased region" description="Low complexity" evidence="1">
    <location>
        <begin position="487"/>
        <end position="499"/>
    </location>
</feature>
<proteinExistence type="predicted"/>
<feature type="compositionally biased region" description="Pro residues" evidence="1">
    <location>
        <begin position="19"/>
        <end position="29"/>
    </location>
</feature>
<feature type="compositionally biased region" description="Polar residues" evidence="1">
    <location>
        <begin position="659"/>
        <end position="668"/>
    </location>
</feature>
<feature type="region of interest" description="Disordered" evidence="1">
    <location>
        <begin position="383"/>
        <end position="414"/>
    </location>
</feature>
<feature type="transmembrane region" description="Helical" evidence="2">
    <location>
        <begin position="59"/>
        <end position="84"/>
    </location>
</feature>
<dbReference type="OrthoDB" id="8194427at2759"/>
<keyword evidence="2" id="KW-1133">Transmembrane helix</keyword>
<feature type="compositionally biased region" description="Low complexity" evidence="1">
    <location>
        <begin position="383"/>
        <end position="393"/>
    </location>
</feature>
<keyword evidence="2" id="KW-0812">Transmembrane</keyword>
<accession>A0A8J2VY23</accession>
<organism evidence="3 4">
    <name type="scientific">Daphnia galeata</name>
    <dbReference type="NCBI Taxonomy" id="27404"/>
    <lineage>
        <taxon>Eukaryota</taxon>
        <taxon>Metazoa</taxon>
        <taxon>Ecdysozoa</taxon>
        <taxon>Arthropoda</taxon>
        <taxon>Crustacea</taxon>
        <taxon>Branchiopoda</taxon>
        <taxon>Diplostraca</taxon>
        <taxon>Cladocera</taxon>
        <taxon>Anomopoda</taxon>
        <taxon>Daphniidae</taxon>
        <taxon>Daphnia</taxon>
    </lineage>
</organism>
<protein>
    <submittedName>
        <fullName evidence="3">Uncharacterized protein</fullName>
    </submittedName>
</protein>
<sequence length="822" mass="87877">MGNAREIRRSNETALGPAPTEPPALPPRPLVENIPSNSRVIENQDAASNNNCNPCSKKYVMLCAACGGLAIILGSLFAVLYVVLRSYTSSLHYFETVPSYVASVSLIITGLLMLCFGWRRNRFGYLVKLCGACCLVCAVVCTVIVVTTTVVHMNRLQTLRECVYNARGRSCTCFTGSSSGIGGAAGGGGVANVNGQQQPAGIVPIIDPTHDQGSAKYIFADTPDCEVVHGALYACLRALFGLSVIGILVSLFSGMLVYQLLGHERKKMYWEQLELRSRALFRRHHPPPCCGCCQDCRFAPASNNPMLAWPAWDVLDDSRYWSLHGGNLYSPGPCANGTGGASGPIGCSGQAHGVNSANGSCPAHRRPTGNPGWNWLPWRPSVSDSSDVSSTAVRTRRTANDPGPVMIGPDDHYGFPLSSNGSNYRSPLALTNANGGVPGPERVAGWGPPPPYSRGSTSELGSISASTPIGSLSPAHRSPVSTKDQHSGLGSSPTASSSAVGGGSKDSSLRKDHRAHGFPVNNLPPRQQQQQSKSMASGVHPSPVSRMNMDPRRMPWSPQTAGINPVISNGAPPLLTARNLPTAHQTGSPSGRRDMSSGKLVPESELYFADTSSYAVSVGNHDSSNSSAMYEEIHGHRYDKIQRPVAKVTSIRSGGKPCQRSSWDGQNQRPPPGVHLAGGQPRSRHSADTVSKEKMFSPIVVPKFINCTNTNGQQSHWVPPGQPDMTADTCSFVPYRRAAVVPSSGSSNINDVRFAEGEVYENVTNLDFDEKKPRTLSPDEEVAILTSQFHGTIPTATEMEVESTQMDSESEDNDSIMRAVNV</sequence>
<evidence type="ECO:0000313" key="4">
    <source>
        <dbReference type="Proteomes" id="UP000789390"/>
    </source>
</evidence>
<evidence type="ECO:0000256" key="1">
    <source>
        <dbReference type="SAM" id="MobiDB-lite"/>
    </source>
</evidence>
<feature type="transmembrane region" description="Helical" evidence="2">
    <location>
        <begin position="125"/>
        <end position="151"/>
    </location>
</feature>
<feature type="compositionally biased region" description="Polar residues" evidence="1">
    <location>
        <begin position="524"/>
        <end position="535"/>
    </location>
</feature>
<dbReference type="PANTHER" id="PTHR39952:SF1">
    <property type="match status" value="1"/>
</dbReference>
<feature type="compositionally biased region" description="Basic and acidic residues" evidence="1">
    <location>
        <begin position="1"/>
        <end position="11"/>
    </location>
</feature>
<comment type="caution">
    <text evidence="3">The sequence shown here is derived from an EMBL/GenBank/DDBJ whole genome shotgun (WGS) entry which is preliminary data.</text>
</comment>
<feature type="region of interest" description="Disordered" evidence="1">
    <location>
        <begin position="646"/>
        <end position="691"/>
    </location>
</feature>
<feature type="region of interest" description="Disordered" evidence="1">
    <location>
        <begin position="799"/>
        <end position="822"/>
    </location>
</feature>
<feature type="region of interest" description="Disordered" evidence="1">
    <location>
        <begin position="1"/>
        <end position="29"/>
    </location>
</feature>
<gene>
    <name evidence="3" type="ORF">DGAL_LOCUS196</name>
</gene>
<dbReference type="AlphaFoldDB" id="A0A8J2VY23"/>